<keyword evidence="3" id="KW-1185">Reference proteome</keyword>
<sequence>MLKRQVRDSRICGQGGGERGKHEYFGGGVLTFGTVSVIMAYKARGSMRYTVYKTDSQVSAAGKTLTF</sequence>
<accession>G5SN54</accession>
<dbReference type="HOGENOM" id="CLU_2808559_0_0_10"/>
<dbReference type="AlphaFoldDB" id="G5SN54"/>
<feature type="compositionally biased region" description="Basic and acidic residues" evidence="1">
    <location>
        <begin position="1"/>
        <end position="10"/>
    </location>
</feature>
<gene>
    <name evidence="2" type="ORF">HMPREF9441_00782</name>
</gene>
<comment type="caution">
    <text evidence="2">The sequence shown here is derived from an EMBL/GenBank/DDBJ whole genome shotgun (WGS) entry which is preliminary data.</text>
</comment>
<reference evidence="2 3" key="1">
    <citation type="submission" date="2011-03" db="EMBL/GenBank/DDBJ databases">
        <authorList>
            <person name="Weinstock G."/>
            <person name="Sodergren E."/>
            <person name="Clifton S."/>
            <person name="Fulton L."/>
            <person name="Fulton B."/>
            <person name="Courtney L."/>
            <person name="Fronick C."/>
            <person name="Harrison M."/>
            <person name="Strong C."/>
            <person name="Farmer C."/>
            <person name="Delahaunty K."/>
            <person name="Markovic C."/>
            <person name="Hall O."/>
            <person name="Minx P."/>
            <person name="Tomlinson C."/>
            <person name="Mitreva M."/>
            <person name="Hou S."/>
            <person name="Chen J."/>
            <person name="Wollam A."/>
            <person name="Pepin K.H."/>
            <person name="Johnson M."/>
            <person name="Bhonagiri V."/>
            <person name="Zhang X."/>
            <person name="Suruliraj S."/>
            <person name="Warren W."/>
            <person name="Chinwalla A."/>
            <person name="Mardis E.R."/>
            <person name="Wilson R.K."/>
        </authorList>
    </citation>
    <scope>NUCLEOTIDE SEQUENCE [LARGE SCALE GENOMIC DNA]</scope>
    <source>
        <strain evidence="2 3">YIT 11840</strain>
    </source>
</reference>
<dbReference type="OrthoDB" id="9912088at2"/>
<name>G5SN54_9BACT</name>
<dbReference type="EMBL" id="AFFY01000015">
    <property type="protein sequence ID" value="EHH01120.1"/>
    <property type="molecule type" value="Genomic_DNA"/>
</dbReference>
<organism evidence="2 3">
    <name type="scientific">Paraprevotella clara YIT 11840</name>
    <dbReference type="NCBI Taxonomy" id="762968"/>
    <lineage>
        <taxon>Bacteria</taxon>
        <taxon>Pseudomonadati</taxon>
        <taxon>Bacteroidota</taxon>
        <taxon>Bacteroidia</taxon>
        <taxon>Bacteroidales</taxon>
        <taxon>Prevotellaceae</taxon>
        <taxon>Paraprevotella</taxon>
    </lineage>
</organism>
<evidence type="ECO:0000256" key="1">
    <source>
        <dbReference type="SAM" id="MobiDB-lite"/>
    </source>
</evidence>
<evidence type="ECO:0000313" key="3">
    <source>
        <dbReference type="Proteomes" id="UP000003598"/>
    </source>
</evidence>
<proteinExistence type="predicted"/>
<feature type="region of interest" description="Disordered" evidence="1">
    <location>
        <begin position="1"/>
        <end position="20"/>
    </location>
</feature>
<dbReference type="STRING" id="762968.HMPREF9441_00782"/>
<protein>
    <submittedName>
        <fullName evidence="2">Uncharacterized protein</fullName>
    </submittedName>
</protein>
<dbReference type="Proteomes" id="UP000003598">
    <property type="component" value="Unassembled WGS sequence"/>
</dbReference>
<evidence type="ECO:0000313" key="2">
    <source>
        <dbReference type="EMBL" id="EHH01120.1"/>
    </source>
</evidence>